<organism evidence="1 2">
    <name type="scientific">Corchorus capsularis</name>
    <name type="common">Jute</name>
    <dbReference type="NCBI Taxonomy" id="210143"/>
    <lineage>
        <taxon>Eukaryota</taxon>
        <taxon>Viridiplantae</taxon>
        <taxon>Streptophyta</taxon>
        <taxon>Embryophyta</taxon>
        <taxon>Tracheophyta</taxon>
        <taxon>Spermatophyta</taxon>
        <taxon>Magnoliopsida</taxon>
        <taxon>eudicotyledons</taxon>
        <taxon>Gunneridae</taxon>
        <taxon>Pentapetalae</taxon>
        <taxon>rosids</taxon>
        <taxon>malvids</taxon>
        <taxon>Malvales</taxon>
        <taxon>Malvaceae</taxon>
        <taxon>Grewioideae</taxon>
        <taxon>Apeibeae</taxon>
        <taxon>Corchorus</taxon>
    </lineage>
</organism>
<comment type="caution">
    <text evidence="1">The sequence shown here is derived from an EMBL/GenBank/DDBJ whole genome shotgun (WGS) entry which is preliminary data.</text>
</comment>
<sequence>MSSCGRHKTRNVFIPSVILPSTRVPFPIKKKICPICRQLRPDSTIDILTNLIFSKNSPTHLNRNYVNAMHQLNTTHVTANCHDGCLGVVEFCRRCGATTNVSIPQGSFGTTEKLALTIPGRGIFS</sequence>
<evidence type="ECO:0000313" key="1">
    <source>
        <dbReference type="EMBL" id="OMO60468.1"/>
    </source>
</evidence>
<gene>
    <name evidence="1" type="ORF">CCACVL1_24124</name>
</gene>
<reference evidence="1 2" key="1">
    <citation type="submission" date="2013-09" db="EMBL/GenBank/DDBJ databases">
        <title>Corchorus capsularis genome sequencing.</title>
        <authorList>
            <person name="Alam M."/>
            <person name="Haque M.S."/>
            <person name="Islam M.S."/>
            <person name="Emdad E.M."/>
            <person name="Islam M.M."/>
            <person name="Ahmed B."/>
            <person name="Halim A."/>
            <person name="Hossen Q.M.M."/>
            <person name="Hossain M.Z."/>
            <person name="Ahmed R."/>
            <person name="Khan M.M."/>
            <person name="Islam R."/>
            <person name="Rashid M.M."/>
            <person name="Khan S.A."/>
            <person name="Rahman M.S."/>
            <person name="Alam M."/>
        </authorList>
    </citation>
    <scope>NUCLEOTIDE SEQUENCE [LARGE SCALE GENOMIC DNA]</scope>
    <source>
        <strain evidence="2">cv. CVL-1</strain>
        <tissue evidence="1">Whole seedling</tissue>
    </source>
</reference>
<accession>A0A1R3GQS5</accession>
<dbReference type="EMBL" id="AWWV01013696">
    <property type="protein sequence ID" value="OMO60468.1"/>
    <property type="molecule type" value="Genomic_DNA"/>
</dbReference>
<dbReference type="Gramene" id="OMO60468">
    <property type="protein sequence ID" value="OMO60468"/>
    <property type="gene ID" value="CCACVL1_24124"/>
</dbReference>
<keyword evidence="2" id="KW-1185">Reference proteome</keyword>
<name>A0A1R3GQS5_COCAP</name>
<evidence type="ECO:0000313" key="2">
    <source>
        <dbReference type="Proteomes" id="UP000188268"/>
    </source>
</evidence>
<protein>
    <submittedName>
        <fullName evidence="1">Uncharacterized protein</fullName>
    </submittedName>
</protein>
<proteinExistence type="predicted"/>
<dbReference type="AlphaFoldDB" id="A0A1R3GQS5"/>
<dbReference type="Proteomes" id="UP000188268">
    <property type="component" value="Unassembled WGS sequence"/>
</dbReference>